<protein>
    <submittedName>
        <fullName evidence="1">Uncharacterized protein</fullName>
    </submittedName>
</protein>
<organism evidence="1 2">
    <name type="scientific">Streptomyces yunnanensis</name>
    <dbReference type="NCBI Taxonomy" id="156453"/>
    <lineage>
        <taxon>Bacteria</taxon>
        <taxon>Bacillati</taxon>
        <taxon>Actinomycetota</taxon>
        <taxon>Actinomycetes</taxon>
        <taxon>Kitasatosporales</taxon>
        <taxon>Streptomycetaceae</taxon>
        <taxon>Streptomyces</taxon>
    </lineage>
</organism>
<gene>
    <name evidence="1" type="ORF">SAMN05216268_12697</name>
</gene>
<dbReference type="RefSeq" id="WP_167390882.1">
    <property type="nucleotide sequence ID" value="NZ_FRBK01000026.1"/>
</dbReference>
<proteinExistence type="predicted"/>
<dbReference type="AlphaFoldDB" id="A0A9X8QZK9"/>
<comment type="caution">
    <text evidence="1">The sequence shown here is derived from an EMBL/GenBank/DDBJ whole genome shotgun (WGS) entry which is preliminary data.</text>
</comment>
<dbReference type="Proteomes" id="UP000184388">
    <property type="component" value="Unassembled WGS sequence"/>
</dbReference>
<reference evidence="2" key="1">
    <citation type="submission" date="2016-11" db="EMBL/GenBank/DDBJ databases">
        <authorList>
            <person name="Jaros S."/>
            <person name="Januszkiewicz K."/>
            <person name="Wedrychowicz H."/>
        </authorList>
    </citation>
    <scope>NUCLEOTIDE SEQUENCE [LARGE SCALE GENOMIC DNA]</scope>
    <source>
        <strain evidence="2">CGMCC 4.3555</strain>
    </source>
</reference>
<name>A0A9X8QZK9_9ACTN</name>
<evidence type="ECO:0000313" key="2">
    <source>
        <dbReference type="Proteomes" id="UP000184388"/>
    </source>
</evidence>
<accession>A0A9X8QZK9</accession>
<sequence length="58" mass="6756">MTLCTKARAIRDSINTAVDEERYQRTGDPKFREAARVDKSWIARKIQNHMSRCIECGK</sequence>
<evidence type="ECO:0000313" key="1">
    <source>
        <dbReference type="EMBL" id="SHN24402.1"/>
    </source>
</evidence>
<dbReference type="EMBL" id="FRBK01000026">
    <property type="protein sequence ID" value="SHN24402.1"/>
    <property type="molecule type" value="Genomic_DNA"/>
</dbReference>